<dbReference type="Gene3D" id="1.10.10.10">
    <property type="entry name" value="Winged helix-like DNA-binding domain superfamily/Winged helix DNA-binding domain"/>
    <property type="match status" value="1"/>
</dbReference>
<name>A0ABS5BMX7_9BACT</name>
<comment type="caution">
    <text evidence="2">The sequence shown here is derived from an EMBL/GenBank/DDBJ whole genome shotgun (WGS) entry which is preliminary data.</text>
</comment>
<dbReference type="Pfam" id="PF12802">
    <property type="entry name" value="MarR_2"/>
    <property type="match status" value="1"/>
</dbReference>
<dbReference type="SMART" id="SM00347">
    <property type="entry name" value="HTH_MARR"/>
    <property type="match status" value="1"/>
</dbReference>
<protein>
    <submittedName>
        <fullName evidence="2">Winged helix-turn-helix transcriptional regulator</fullName>
    </submittedName>
</protein>
<dbReference type="Proteomes" id="UP000676565">
    <property type="component" value="Unassembled WGS sequence"/>
</dbReference>
<sequence length="139" mass="15469">MANECLAGRVRVLNRVVTGVFDDALRPHKVRVSQMNVLVAIAAGGPARAADVCRRLRLEKSTLSRDLDRLIERGWVRTIPTDGRTQLLEATTAGRELIKSLMPVWEEAQARVNELIGPELARNIFNAIEGLRTADQESR</sequence>
<accession>A0ABS5BMX7</accession>
<dbReference type="InterPro" id="IPR036390">
    <property type="entry name" value="WH_DNA-bd_sf"/>
</dbReference>
<keyword evidence="3" id="KW-1185">Reference proteome</keyword>
<dbReference type="PANTHER" id="PTHR33164">
    <property type="entry name" value="TRANSCRIPTIONAL REGULATOR, MARR FAMILY"/>
    <property type="match status" value="1"/>
</dbReference>
<evidence type="ECO:0000313" key="2">
    <source>
        <dbReference type="EMBL" id="MBP3955066.1"/>
    </source>
</evidence>
<dbReference type="PROSITE" id="PS50995">
    <property type="entry name" value="HTH_MARR_2"/>
    <property type="match status" value="1"/>
</dbReference>
<evidence type="ECO:0000313" key="3">
    <source>
        <dbReference type="Proteomes" id="UP000676565"/>
    </source>
</evidence>
<proteinExistence type="predicted"/>
<evidence type="ECO:0000259" key="1">
    <source>
        <dbReference type="PROSITE" id="PS50995"/>
    </source>
</evidence>
<reference evidence="2 3" key="1">
    <citation type="submission" date="2021-04" db="EMBL/GenBank/DDBJ databases">
        <authorList>
            <person name="Ivanova A."/>
        </authorList>
    </citation>
    <scope>NUCLEOTIDE SEQUENCE [LARGE SCALE GENOMIC DNA]</scope>
    <source>
        <strain evidence="2 3">G18</strain>
    </source>
</reference>
<dbReference type="PANTHER" id="PTHR33164:SF99">
    <property type="entry name" value="MARR FAMILY REGULATORY PROTEIN"/>
    <property type="match status" value="1"/>
</dbReference>
<dbReference type="SUPFAM" id="SSF46785">
    <property type="entry name" value="Winged helix' DNA-binding domain"/>
    <property type="match status" value="1"/>
</dbReference>
<dbReference type="InterPro" id="IPR036388">
    <property type="entry name" value="WH-like_DNA-bd_sf"/>
</dbReference>
<gene>
    <name evidence="2" type="ORF">J8F10_07205</name>
</gene>
<feature type="domain" description="HTH marR-type" evidence="1">
    <location>
        <begin position="3"/>
        <end position="133"/>
    </location>
</feature>
<dbReference type="EMBL" id="JAGKQQ010000001">
    <property type="protein sequence ID" value="MBP3955066.1"/>
    <property type="molecule type" value="Genomic_DNA"/>
</dbReference>
<dbReference type="InterPro" id="IPR039422">
    <property type="entry name" value="MarR/SlyA-like"/>
</dbReference>
<dbReference type="InterPro" id="IPR000835">
    <property type="entry name" value="HTH_MarR-typ"/>
</dbReference>
<organism evidence="2 3">
    <name type="scientific">Gemmata palustris</name>
    <dbReference type="NCBI Taxonomy" id="2822762"/>
    <lineage>
        <taxon>Bacteria</taxon>
        <taxon>Pseudomonadati</taxon>
        <taxon>Planctomycetota</taxon>
        <taxon>Planctomycetia</taxon>
        <taxon>Gemmatales</taxon>
        <taxon>Gemmataceae</taxon>
        <taxon>Gemmata</taxon>
    </lineage>
</organism>